<reference evidence="2" key="1">
    <citation type="submission" date="2019-03" db="EMBL/GenBank/DDBJ databases">
        <authorList>
            <person name="Hao L."/>
        </authorList>
    </citation>
    <scope>NUCLEOTIDE SEQUENCE</scope>
</reference>
<keyword evidence="1" id="KW-1133">Transmembrane helix</keyword>
<proteinExistence type="predicted"/>
<dbReference type="AlphaFoldDB" id="A0A485M352"/>
<evidence type="ECO:0000256" key="1">
    <source>
        <dbReference type="SAM" id="Phobius"/>
    </source>
</evidence>
<keyword evidence="1" id="KW-0812">Transmembrane</keyword>
<keyword evidence="1" id="KW-0472">Membrane</keyword>
<feature type="transmembrane region" description="Helical" evidence="1">
    <location>
        <begin position="9"/>
        <end position="29"/>
    </location>
</feature>
<dbReference type="EMBL" id="CAADRM010000104">
    <property type="protein sequence ID" value="VFU15265.1"/>
    <property type="molecule type" value="Genomic_DNA"/>
</dbReference>
<gene>
    <name evidence="2" type="ORF">SCFA_400014</name>
</gene>
<protein>
    <recommendedName>
        <fullName evidence="3">Lipase modulator</fullName>
    </recommendedName>
</protein>
<accession>A0A485M352</accession>
<name>A0A485M352_9ZZZZ</name>
<organism evidence="2">
    <name type="scientific">anaerobic digester metagenome</name>
    <dbReference type="NCBI Taxonomy" id="1263854"/>
    <lineage>
        <taxon>unclassified sequences</taxon>
        <taxon>metagenomes</taxon>
        <taxon>ecological metagenomes</taxon>
    </lineage>
</organism>
<evidence type="ECO:0008006" key="3">
    <source>
        <dbReference type="Google" id="ProtNLM"/>
    </source>
</evidence>
<evidence type="ECO:0000313" key="2">
    <source>
        <dbReference type="EMBL" id="VFU15265.1"/>
    </source>
</evidence>
<sequence>MDRRKKRRAVIIGMLISAIVIGLCLLFVVREAGWGPGGNIAQLEHPGGDPFSDQIVKELRKYYGKTISEKNTQASIIGVRDMVVGMHPANGKELFSTILKRAFPDYTGDIMETLDKLDQYNSWLEDNREKIAGMTAAERVAFLWEKRKELFGDDAEKIWSGEMLATEARNAKAQDAIIMLNESSDLSIREKADEYRQILHETYEGSPEEYILDQPRLLSEIFFSMDSVQDELKQMSPEERQAEINRIREEMGLTEDQIESLARRDAENERRWETGLLYMEDRERIVSEYDGHERQELLRQLREEYFGDEAGTIELEENDGFFRFKRPRIYGRN</sequence>